<evidence type="ECO:0000256" key="12">
    <source>
        <dbReference type="RuleBase" id="RU000354"/>
    </source>
</evidence>
<evidence type="ECO:0000256" key="11">
    <source>
        <dbReference type="ARBA" id="ARBA00023188"/>
    </source>
</evidence>
<protein>
    <submittedName>
        <fullName evidence="16">Bone morphogenetic protein 4</fullName>
    </submittedName>
</protein>
<dbReference type="PROSITE" id="PS00250">
    <property type="entry name" value="TGF_BETA_1"/>
    <property type="match status" value="1"/>
</dbReference>
<evidence type="ECO:0000256" key="8">
    <source>
        <dbReference type="ARBA" id="ARBA00023030"/>
    </source>
</evidence>
<keyword evidence="7" id="KW-0892">Osteogenesis</keyword>
<dbReference type="SMART" id="SM00204">
    <property type="entry name" value="TGFB"/>
    <property type="match status" value="1"/>
</dbReference>
<dbReference type="GO" id="GO:0005125">
    <property type="term" value="F:cytokine activity"/>
    <property type="evidence" value="ECO:0007669"/>
    <property type="project" value="TreeGrafter"/>
</dbReference>
<feature type="compositionally biased region" description="Basic and acidic residues" evidence="13">
    <location>
        <begin position="256"/>
        <end position="268"/>
    </location>
</feature>
<keyword evidence="17" id="KW-1185">Reference proteome</keyword>
<evidence type="ECO:0000256" key="14">
    <source>
        <dbReference type="SAM" id="SignalP"/>
    </source>
</evidence>
<organism evidence="16 17">
    <name type="scientific">Merluccius polli</name>
    <name type="common">Benguela hake</name>
    <name type="synonym">Merluccius cadenati</name>
    <dbReference type="NCBI Taxonomy" id="89951"/>
    <lineage>
        <taxon>Eukaryota</taxon>
        <taxon>Metazoa</taxon>
        <taxon>Chordata</taxon>
        <taxon>Craniata</taxon>
        <taxon>Vertebrata</taxon>
        <taxon>Euteleostomi</taxon>
        <taxon>Actinopterygii</taxon>
        <taxon>Neopterygii</taxon>
        <taxon>Teleostei</taxon>
        <taxon>Neoteleostei</taxon>
        <taxon>Acanthomorphata</taxon>
        <taxon>Zeiogadaria</taxon>
        <taxon>Gadariae</taxon>
        <taxon>Gadiformes</taxon>
        <taxon>Gadoidei</taxon>
        <taxon>Merlucciidae</taxon>
        <taxon>Merluccius</taxon>
    </lineage>
</organism>
<dbReference type="FunFam" id="2.10.90.10:FF:000103">
    <property type="entry name" value="Bone morphogenetic protein 16"/>
    <property type="match status" value="1"/>
</dbReference>
<evidence type="ECO:0000256" key="10">
    <source>
        <dbReference type="ARBA" id="ARBA00023180"/>
    </source>
</evidence>
<accession>A0AA47P2V0</accession>
<evidence type="ECO:0000313" key="16">
    <source>
        <dbReference type="EMBL" id="KAK0148501.1"/>
    </source>
</evidence>
<feature type="signal peptide" evidence="14">
    <location>
        <begin position="1"/>
        <end position="20"/>
    </location>
</feature>
<feature type="region of interest" description="Disordered" evidence="13">
    <location>
        <begin position="242"/>
        <end position="271"/>
    </location>
</feature>
<dbReference type="PANTHER" id="PTHR11848">
    <property type="entry name" value="TGF-BETA FAMILY"/>
    <property type="match status" value="1"/>
</dbReference>
<dbReference type="Pfam" id="PF00688">
    <property type="entry name" value="TGFb_propeptide"/>
    <property type="match status" value="1"/>
</dbReference>
<keyword evidence="14" id="KW-0732">Signal</keyword>
<feature type="compositionally biased region" description="Low complexity" evidence="13">
    <location>
        <begin position="322"/>
        <end position="331"/>
    </location>
</feature>
<dbReference type="InterPro" id="IPR017948">
    <property type="entry name" value="TGFb_CS"/>
</dbReference>
<evidence type="ECO:0000259" key="15">
    <source>
        <dbReference type="PROSITE" id="PS51362"/>
    </source>
</evidence>
<dbReference type="Proteomes" id="UP001174136">
    <property type="component" value="Unassembled WGS sequence"/>
</dbReference>
<dbReference type="EMBL" id="JAOPHQ010002016">
    <property type="protein sequence ID" value="KAK0148501.1"/>
    <property type="molecule type" value="Genomic_DNA"/>
</dbReference>
<keyword evidence="11" id="KW-0891">Chondrogenesis</keyword>
<evidence type="ECO:0000256" key="4">
    <source>
        <dbReference type="ARBA" id="ARBA00022525"/>
    </source>
</evidence>
<dbReference type="PANTHER" id="PTHR11848:SF246">
    <property type="entry name" value="BONE MORPHOGENETIC PROTEIN 16"/>
    <property type="match status" value="1"/>
</dbReference>
<comment type="subcellular location">
    <subcellularLocation>
        <location evidence="1">Secreted</location>
    </subcellularLocation>
</comment>
<evidence type="ECO:0000256" key="7">
    <source>
        <dbReference type="ARBA" id="ARBA00022855"/>
    </source>
</evidence>
<evidence type="ECO:0000256" key="2">
    <source>
        <dbReference type="ARBA" id="ARBA00006656"/>
    </source>
</evidence>
<dbReference type="InterPro" id="IPR001111">
    <property type="entry name" value="TGF-b_propeptide"/>
</dbReference>
<keyword evidence="6" id="KW-0221">Differentiation</keyword>
<keyword evidence="10" id="KW-0325">Glycoprotein</keyword>
<evidence type="ECO:0000256" key="1">
    <source>
        <dbReference type="ARBA" id="ARBA00004613"/>
    </source>
</evidence>
<feature type="compositionally biased region" description="Basic and acidic residues" evidence="13">
    <location>
        <begin position="22"/>
        <end position="33"/>
    </location>
</feature>
<comment type="similarity">
    <text evidence="2 12">Belongs to the TGF-beta family.</text>
</comment>
<dbReference type="PROSITE" id="PS51362">
    <property type="entry name" value="TGF_BETA_2"/>
    <property type="match status" value="1"/>
</dbReference>
<evidence type="ECO:0000256" key="5">
    <source>
        <dbReference type="ARBA" id="ARBA00022685"/>
    </source>
</evidence>
<dbReference type="GO" id="GO:0051216">
    <property type="term" value="P:cartilage development"/>
    <property type="evidence" value="ECO:0007669"/>
    <property type="project" value="UniProtKB-KW"/>
</dbReference>
<keyword evidence="4" id="KW-0964">Secreted</keyword>
<dbReference type="GO" id="GO:0001503">
    <property type="term" value="P:ossification"/>
    <property type="evidence" value="ECO:0007669"/>
    <property type="project" value="UniProtKB-KW"/>
</dbReference>
<keyword evidence="5" id="KW-0165">Cleavage on pair of basic residues</keyword>
<evidence type="ECO:0000256" key="9">
    <source>
        <dbReference type="ARBA" id="ARBA00023157"/>
    </source>
</evidence>
<dbReference type="Gene3D" id="2.10.90.10">
    <property type="entry name" value="Cystine-knot cytokines"/>
    <property type="match status" value="1"/>
</dbReference>
<feature type="compositionally biased region" description="Basic residues" evidence="13">
    <location>
        <begin position="334"/>
        <end position="349"/>
    </location>
</feature>
<comment type="caution">
    <text evidence="16">The sequence shown here is derived from an EMBL/GenBank/DDBJ whole genome shotgun (WGS) entry which is preliminary data.</text>
</comment>
<evidence type="ECO:0000256" key="13">
    <source>
        <dbReference type="SAM" id="MobiDB-lite"/>
    </source>
</evidence>
<sequence length="487" mass="54401">MFPANLLLLMVLLLPQASSGRQGRDAGHIDHGRVSSTPPSLTSPSPPPTPLVLEPSLSQTIQGLLLKRLGLQSQPEPRPGVTVPQYLLDLYRFHQQQYHLVEDPAFSFPSQHVEQANTIRSFHHTERLKEHATAAEDQKKVHISFNVSSIPQDERLVSAELRLLWNTRVSLGSGAHKLNLYLSEDKDHHGPDLLETRLLSTGLHSDKEGSWETFSLDAELLHQALAERGSLGFVLEIVPENSTSSHPEPGYFSTVDPEKQERSGEGHLRVRRSLGQNEYSWAQERPLLVTYSHDGRGEPLAHGRRVSSVGQWKRGRASPNYRSRSSSSSSSSKDRRRSPKMGRGRKRVHSGPSWVADEAGMGWSDRGRVKRNGGRAAKLKRLSRARCRRHPLYVDFKDVGWHKWIIAPSGYDAFFCLGECRFPLADHMNSSSHAMVQTLVNSVNGAVPRACCVPTSLSPIALLYLDPQDRVVLKNYQDMVVEGCGCR</sequence>
<keyword evidence="8 12" id="KW-0339">Growth factor</keyword>
<dbReference type="GO" id="GO:0008083">
    <property type="term" value="F:growth factor activity"/>
    <property type="evidence" value="ECO:0007669"/>
    <property type="project" value="UniProtKB-KW"/>
</dbReference>
<dbReference type="GO" id="GO:0005615">
    <property type="term" value="C:extracellular space"/>
    <property type="evidence" value="ECO:0007669"/>
    <property type="project" value="TreeGrafter"/>
</dbReference>
<dbReference type="Pfam" id="PF00019">
    <property type="entry name" value="TGF_beta"/>
    <property type="match status" value="1"/>
</dbReference>
<keyword evidence="3" id="KW-0217">Developmental protein</keyword>
<dbReference type="GO" id="GO:0051240">
    <property type="term" value="P:positive regulation of multicellular organismal process"/>
    <property type="evidence" value="ECO:0007669"/>
    <property type="project" value="UniProtKB-ARBA"/>
</dbReference>
<feature type="region of interest" description="Disordered" evidence="13">
    <location>
        <begin position="293"/>
        <end position="355"/>
    </location>
</feature>
<evidence type="ECO:0000313" key="17">
    <source>
        <dbReference type="Proteomes" id="UP001174136"/>
    </source>
</evidence>
<dbReference type="SUPFAM" id="SSF57501">
    <property type="entry name" value="Cystine-knot cytokines"/>
    <property type="match status" value="1"/>
</dbReference>
<dbReference type="InterPro" id="IPR029034">
    <property type="entry name" value="Cystine-knot_cytokine"/>
</dbReference>
<gene>
    <name evidence="16" type="primary">BMP4_0</name>
    <name evidence="16" type="ORF">N1851_011181</name>
</gene>
<reference evidence="16" key="1">
    <citation type="journal article" date="2023" name="Front. Mar. Sci.">
        <title>A new Merluccius polli reference genome to investigate the effects of global change in West African waters.</title>
        <authorList>
            <person name="Mateo J.L."/>
            <person name="Blanco-Fernandez C."/>
            <person name="Garcia-Vazquez E."/>
            <person name="Machado-Schiaffino G."/>
        </authorList>
    </citation>
    <scope>NUCLEOTIDE SEQUENCE</scope>
    <source>
        <strain evidence="16">C29</strain>
        <tissue evidence="16">Fin</tissue>
    </source>
</reference>
<dbReference type="AlphaFoldDB" id="A0AA47P2V0"/>
<feature type="chain" id="PRO_5041245152" evidence="14">
    <location>
        <begin position="21"/>
        <end position="487"/>
    </location>
</feature>
<keyword evidence="9" id="KW-1015">Disulfide bond</keyword>
<dbReference type="Gene3D" id="2.60.120.970">
    <property type="match status" value="1"/>
</dbReference>
<dbReference type="GO" id="GO:0030154">
    <property type="term" value="P:cell differentiation"/>
    <property type="evidence" value="ECO:0007669"/>
    <property type="project" value="UniProtKB-KW"/>
</dbReference>
<evidence type="ECO:0000256" key="6">
    <source>
        <dbReference type="ARBA" id="ARBA00022782"/>
    </source>
</evidence>
<dbReference type="GO" id="GO:0051094">
    <property type="term" value="P:positive regulation of developmental process"/>
    <property type="evidence" value="ECO:0007669"/>
    <property type="project" value="UniProtKB-ARBA"/>
</dbReference>
<evidence type="ECO:0000256" key="3">
    <source>
        <dbReference type="ARBA" id="ARBA00022473"/>
    </source>
</evidence>
<name>A0AA47P2V0_MERPO</name>
<feature type="region of interest" description="Disordered" evidence="13">
    <location>
        <begin position="20"/>
        <end position="49"/>
    </location>
</feature>
<dbReference type="InterPro" id="IPR015615">
    <property type="entry name" value="TGF-beta-rel"/>
</dbReference>
<dbReference type="InterPro" id="IPR001839">
    <property type="entry name" value="TGF-b_C"/>
</dbReference>
<feature type="domain" description="TGF-beta family profile" evidence="15">
    <location>
        <begin position="368"/>
        <end position="487"/>
    </location>
</feature>
<proteinExistence type="inferred from homology"/>